<dbReference type="PROSITE" id="PS51831">
    <property type="entry name" value="HD"/>
    <property type="match status" value="1"/>
</dbReference>
<feature type="domain" description="HD" evidence="1">
    <location>
        <begin position="32"/>
        <end position="135"/>
    </location>
</feature>
<dbReference type="Pfam" id="PF01966">
    <property type="entry name" value="HD"/>
    <property type="match status" value="1"/>
</dbReference>
<sequence length="223" mass="25414">MKAVKTKEQQEIIEKTAAFVQDRLKDAESGHDWWHILRVWNNCKLILQTEEADPFVCELTALLHDIADSKFHGGDESVGPRIAGEFLAAVGTEQEVIEHVQNIILNMSFKASLGEVKFHSKELEVVQDADRLDAIGAIGIARAFNYGGYKNREIYNPEIPALENQSKEAYKNTTAPTINHFYEKLLLLKDKMNTDAAKLIAKGRHEHMEEFLQQFYGEWNGER</sequence>
<protein>
    <submittedName>
        <fullName evidence="2">HD domain-containing protein</fullName>
    </submittedName>
</protein>
<evidence type="ECO:0000313" key="3">
    <source>
        <dbReference type="Proteomes" id="UP001363035"/>
    </source>
</evidence>
<dbReference type="RefSeq" id="WP_099366838.1">
    <property type="nucleotide sequence ID" value="NZ_JAYLLN010000005.1"/>
</dbReference>
<proteinExistence type="predicted"/>
<dbReference type="Proteomes" id="UP001363035">
    <property type="component" value="Unassembled WGS sequence"/>
</dbReference>
<reference evidence="2 3" key="1">
    <citation type="submission" date="2024-01" db="EMBL/GenBank/DDBJ databases">
        <title>Sphingobacterium tenebrionis sp. nov., a novel endophyte isolated from tenebrio molitor intestines.</title>
        <authorList>
            <person name="Zhang C."/>
        </authorList>
    </citation>
    <scope>NUCLEOTIDE SEQUENCE [LARGE SCALE GENOMIC DNA]</scope>
    <source>
        <strain evidence="2 3">PU5-4</strain>
    </source>
</reference>
<name>A0ABU8I3K0_9SPHI</name>
<evidence type="ECO:0000313" key="2">
    <source>
        <dbReference type="EMBL" id="MEI5983990.1"/>
    </source>
</evidence>
<dbReference type="InterPro" id="IPR003607">
    <property type="entry name" value="HD/PDEase_dom"/>
</dbReference>
<dbReference type="PANTHER" id="PTHR33594">
    <property type="entry name" value="SUPERFAMILY HYDROLASE, PUTATIVE (AFU_ORTHOLOGUE AFUA_1G03035)-RELATED"/>
    <property type="match status" value="1"/>
</dbReference>
<keyword evidence="3" id="KW-1185">Reference proteome</keyword>
<organism evidence="2 3">
    <name type="scientific">Sphingobacterium tenebrionis</name>
    <dbReference type="NCBI Taxonomy" id="3111775"/>
    <lineage>
        <taxon>Bacteria</taxon>
        <taxon>Pseudomonadati</taxon>
        <taxon>Bacteroidota</taxon>
        <taxon>Sphingobacteriia</taxon>
        <taxon>Sphingobacteriales</taxon>
        <taxon>Sphingobacteriaceae</taxon>
        <taxon>Sphingobacterium</taxon>
    </lineage>
</organism>
<dbReference type="InterPro" id="IPR006674">
    <property type="entry name" value="HD_domain"/>
</dbReference>
<dbReference type="EMBL" id="JAYLLN010000005">
    <property type="protein sequence ID" value="MEI5983990.1"/>
    <property type="molecule type" value="Genomic_DNA"/>
</dbReference>
<dbReference type="SMART" id="SM00471">
    <property type="entry name" value="HDc"/>
    <property type="match status" value="1"/>
</dbReference>
<dbReference type="SUPFAM" id="SSF109604">
    <property type="entry name" value="HD-domain/PDEase-like"/>
    <property type="match status" value="1"/>
</dbReference>
<dbReference type="Gene3D" id="1.10.472.50">
    <property type="entry name" value="HD-domain/PDEase-like"/>
    <property type="match status" value="1"/>
</dbReference>
<dbReference type="PANTHER" id="PTHR33594:SF1">
    <property type="entry name" value="HD_PDEASE DOMAIN-CONTAINING PROTEIN"/>
    <property type="match status" value="1"/>
</dbReference>
<gene>
    <name evidence="2" type="ORF">VJ786_03645</name>
</gene>
<dbReference type="CDD" id="cd00077">
    <property type="entry name" value="HDc"/>
    <property type="match status" value="1"/>
</dbReference>
<accession>A0ABU8I3K0</accession>
<comment type="caution">
    <text evidence="2">The sequence shown here is derived from an EMBL/GenBank/DDBJ whole genome shotgun (WGS) entry which is preliminary data.</text>
</comment>
<evidence type="ECO:0000259" key="1">
    <source>
        <dbReference type="PROSITE" id="PS51831"/>
    </source>
</evidence>
<dbReference type="Gene3D" id="1.20.58.1910">
    <property type="match status" value="1"/>
</dbReference>